<evidence type="ECO:0000313" key="3">
    <source>
        <dbReference type="EMBL" id="EWC58831.1"/>
    </source>
</evidence>
<protein>
    <submittedName>
        <fullName evidence="3">Sarcosine oxidase beta subunit</fullName>
        <ecNumber evidence="3">1.5.3.1</ecNumber>
    </submittedName>
</protein>
<dbReference type="eggNOG" id="COG0665">
    <property type="taxonomic scope" value="Bacteria"/>
</dbReference>
<dbReference type="EMBL" id="AYXG01000227">
    <property type="protein sequence ID" value="EWC58831.1"/>
    <property type="molecule type" value="Genomic_DNA"/>
</dbReference>
<accession>W7IQM5</accession>
<feature type="domain" description="FAD dependent oxidoreductase" evidence="2">
    <location>
        <begin position="4"/>
        <end position="330"/>
    </location>
</feature>
<keyword evidence="4" id="KW-1185">Reference proteome</keyword>
<dbReference type="SUPFAM" id="SSF51905">
    <property type="entry name" value="FAD/NAD(P)-binding domain"/>
    <property type="match status" value="1"/>
</dbReference>
<dbReference type="OrthoDB" id="9806257at2"/>
<dbReference type="Gene3D" id="3.30.9.10">
    <property type="entry name" value="D-Amino Acid Oxidase, subunit A, domain 2"/>
    <property type="match status" value="1"/>
</dbReference>
<dbReference type="Proteomes" id="UP000019277">
    <property type="component" value="Unassembled WGS sequence"/>
</dbReference>
<dbReference type="STRING" id="909613.UO65_5833"/>
<dbReference type="EC" id="1.5.3.1" evidence="3"/>
<dbReference type="GO" id="GO:0005737">
    <property type="term" value="C:cytoplasm"/>
    <property type="evidence" value="ECO:0007669"/>
    <property type="project" value="TreeGrafter"/>
</dbReference>
<dbReference type="PANTHER" id="PTHR13847:SF287">
    <property type="entry name" value="FAD-DEPENDENT OXIDOREDUCTASE DOMAIN-CONTAINING PROTEIN 1"/>
    <property type="match status" value="1"/>
</dbReference>
<name>W7IQM5_9PSEU</name>
<evidence type="ECO:0000256" key="1">
    <source>
        <dbReference type="ARBA" id="ARBA00023002"/>
    </source>
</evidence>
<organism evidence="3 4">
    <name type="scientific">Actinokineospora spheciospongiae</name>
    <dbReference type="NCBI Taxonomy" id="909613"/>
    <lineage>
        <taxon>Bacteria</taxon>
        <taxon>Bacillati</taxon>
        <taxon>Actinomycetota</taxon>
        <taxon>Actinomycetes</taxon>
        <taxon>Pseudonocardiales</taxon>
        <taxon>Pseudonocardiaceae</taxon>
        <taxon>Actinokineospora</taxon>
    </lineage>
</organism>
<keyword evidence="1 3" id="KW-0560">Oxidoreductase</keyword>
<reference evidence="3 4" key="1">
    <citation type="journal article" date="2014" name="Genome Announc.">
        <title>Draft Genome Sequence of the Antitrypanosomally Active Sponge-Associated Bacterium Actinokineospora sp. Strain EG49.</title>
        <authorList>
            <person name="Harjes J."/>
            <person name="Ryu T."/>
            <person name="Abdelmohsen U.R."/>
            <person name="Moitinho-Silva L."/>
            <person name="Horn H."/>
            <person name="Ravasi T."/>
            <person name="Hentschel U."/>
        </authorList>
    </citation>
    <scope>NUCLEOTIDE SEQUENCE [LARGE SCALE GENOMIC DNA]</scope>
    <source>
        <strain evidence="3 4">EG49</strain>
    </source>
</reference>
<dbReference type="Gene3D" id="3.50.50.60">
    <property type="entry name" value="FAD/NAD(P)-binding domain"/>
    <property type="match status" value="1"/>
</dbReference>
<comment type="caution">
    <text evidence="3">The sequence shown here is derived from an EMBL/GenBank/DDBJ whole genome shotgun (WGS) entry which is preliminary data.</text>
</comment>
<dbReference type="RefSeq" id="WP_035288706.1">
    <property type="nucleotide sequence ID" value="NZ_AYXG01000227.1"/>
</dbReference>
<evidence type="ECO:0000259" key="2">
    <source>
        <dbReference type="Pfam" id="PF01266"/>
    </source>
</evidence>
<dbReference type="GO" id="GO:0008115">
    <property type="term" value="F:sarcosine oxidase activity"/>
    <property type="evidence" value="ECO:0007669"/>
    <property type="project" value="UniProtKB-EC"/>
</dbReference>
<dbReference type="InterPro" id="IPR006076">
    <property type="entry name" value="FAD-dep_OxRdtase"/>
</dbReference>
<dbReference type="AlphaFoldDB" id="W7IQM5"/>
<proteinExistence type="predicted"/>
<dbReference type="PANTHER" id="PTHR13847">
    <property type="entry name" value="SARCOSINE DEHYDROGENASE-RELATED"/>
    <property type="match status" value="1"/>
</dbReference>
<sequence>MAWDFVVVGGGIAGVSVAAGLTGHGSVLLVEAEPELARHTTGRSAAIYLPSYGGPVVRALTTASRAGFTARSVDAPLLRPRPTLWLATTEDGAAAMPPAPAVSAAEALALCPVLRPGAVVAAAVDSGTMDVDAMGLHQSYVRELRAGGGEVRTGARVTALGRDGSGWAVGLGGDTVRAGVVVNAAGAWADELAVLAGVPALGLRPLRRTVAVAAAAAVDPAWPLVAEVTDDFYFRPEGTGILLSPADETPSAPVDARPVDVDVALALDRVNTATTLGLRSVRHSWAGLRTFAADREPVVGELPGHPGFAFVAGQGGYGIQMAPALAEVAVAVITGGPVTVDPAPLSPARLRSGAAINPDNTA</sequence>
<dbReference type="Pfam" id="PF01266">
    <property type="entry name" value="DAO"/>
    <property type="match status" value="1"/>
</dbReference>
<dbReference type="InterPro" id="IPR036188">
    <property type="entry name" value="FAD/NAD-bd_sf"/>
</dbReference>
<gene>
    <name evidence="3" type="ORF">UO65_5833</name>
</gene>
<accession>A0A8E2WY12</accession>
<evidence type="ECO:0000313" key="4">
    <source>
        <dbReference type="Proteomes" id="UP000019277"/>
    </source>
</evidence>